<dbReference type="PROSITE" id="PS50259">
    <property type="entry name" value="G_PROTEIN_RECEP_F3_4"/>
    <property type="match status" value="1"/>
</dbReference>
<accession>A0A6P7PB37</accession>
<keyword evidence="10" id="KW-0325">Glycoprotein</keyword>
<feature type="transmembrane region" description="Helical" evidence="12">
    <location>
        <begin position="619"/>
        <end position="638"/>
    </location>
</feature>
<feature type="transmembrane region" description="Helical" evidence="12">
    <location>
        <begin position="666"/>
        <end position="687"/>
    </location>
</feature>
<keyword evidence="11" id="KW-0807">Transducer</keyword>
<dbReference type="InterPro" id="IPR028082">
    <property type="entry name" value="Peripla_BP_I"/>
</dbReference>
<comment type="similarity">
    <text evidence="2">Belongs to the G-protein coupled receptor 3 family.</text>
</comment>
<dbReference type="InterPro" id="IPR017979">
    <property type="entry name" value="GPCR_3_CS"/>
</dbReference>
<dbReference type="Pfam" id="PF07562">
    <property type="entry name" value="NCD3G"/>
    <property type="match status" value="1"/>
</dbReference>
<dbReference type="InterPro" id="IPR001828">
    <property type="entry name" value="ANF_lig-bd_rcpt"/>
</dbReference>
<reference evidence="15" key="1">
    <citation type="submission" date="2025-08" db="UniProtKB">
        <authorList>
            <consortium name="RefSeq"/>
        </authorList>
    </citation>
    <scope>IDENTIFICATION</scope>
</reference>
<dbReference type="PROSITE" id="PS00981">
    <property type="entry name" value="G_PROTEIN_RECEP_F3_3"/>
    <property type="match status" value="1"/>
</dbReference>
<keyword evidence="6 12" id="KW-1133">Transmembrane helix</keyword>
<dbReference type="InterPro" id="IPR004073">
    <property type="entry name" value="GPCR_3_vmron_rcpt_2"/>
</dbReference>
<dbReference type="RefSeq" id="XP_029027255.1">
    <property type="nucleotide sequence ID" value="XM_029171422.2"/>
</dbReference>
<feature type="domain" description="G-protein coupled receptors family 3 profile" evidence="13">
    <location>
        <begin position="505"/>
        <end position="766"/>
    </location>
</feature>
<dbReference type="GO" id="GO:0005886">
    <property type="term" value="C:plasma membrane"/>
    <property type="evidence" value="ECO:0007669"/>
    <property type="project" value="UniProtKB-SubCell"/>
</dbReference>
<dbReference type="PRINTS" id="PR01535">
    <property type="entry name" value="VOMERONASL2R"/>
</dbReference>
<dbReference type="Pfam" id="PF00003">
    <property type="entry name" value="7tm_3"/>
    <property type="match status" value="1"/>
</dbReference>
<dbReference type="InParanoid" id="A0A6P7PB37"/>
<dbReference type="GO" id="GO:0004930">
    <property type="term" value="F:G protein-coupled receptor activity"/>
    <property type="evidence" value="ECO:0007669"/>
    <property type="project" value="UniProtKB-KW"/>
</dbReference>
<dbReference type="InterPro" id="IPR017978">
    <property type="entry name" value="GPCR_3_C"/>
</dbReference>
<comment type="subcellular location">
    <subcellularLocation>
        <location evidence="1">Cell membrane</location>
        <topology evidence="1">Multi-pass membrane protein</topology>
    </subcellularLocation>
</comment>
<organism evidence="14 15">
    <name type="scientific">Betta splendens</name>
    <name type="common">Siamese fighting fish</name>
    <dbReference type="NCBI Taxonomy" id="158456"/>
    <lineage>
        <taxon>Eukaryota</taxon>
        <taxon>Metazoa</taxon>
        <taxon>Chordata</taxon>
        <taxon>Craniata</taxon>
        <taxon>Vertebrata</taxon>
        <taxon>Euteleostomi</taxon>
        <taxon>Actinopterygii</taxon>
        <taxon>Neopterygii</taxon>
        <taxon>Teleostei</taxon>
        <taxon>Neoteleostei</taxon>
        <taxon>Acanthomorphata</taxon>
        <taxon>Anabantaria</taxon>
        <taxon>Anabantiformes</taxon>
        <taxon>Anabantoidei</taxon>
        <taxon>Osphronemidae</taxon>
        <taxon>Betta</taxon>
    </lineage>
</organism>
<evidence type="ECO:0000256" key="5">
    <source>
        <dbReference type="ARBA" id="ARBA00022729"/>
    </source>
</evidence>
<dbReference type="PANTHER" id="PTHR24061">
    <property type="entry name" value="CALCIUM-SENSING RECEPTOR-RELATED"/>
    <property type="match status" value="1"/>
</dbReference>
<dbReference type="AlphaFoldDB" id="A0A6P7PB37"/>
<feature type="transmembrane region" description="Helical" evidence="12">
    <location>
        <begin position="542"/>
        <end position="563"/>
    </location>
</feature>
<dbReference type="CDD" id="cd15283">
    <property type="entry name" value="7tmC_V2R_pheromone"/>
    <property type="match status" value="1"/>
</dbReference>
<evidence type="ECO:0000256" key="4">
    <source>
        <dbReference type="ARBA" id="ARBA00022692"/>
    </source>
</evidence>
<keyword evidence="7" id="KW-0297">G-protein coupled receptor</keyword>
<dbReference type="SUPFAM" id="SSF53822">
    <property type="entry name" value="Periplasmic binding protein-like I"/>
    <property type="match status" value="1"/>
</dbReference>
<dbReference type="PANTHER" id="PTHR24061:SF528">
    <property type="entry name" value="C-FAMILY ODORANT RECEPTOR OLFCD2-RELATED"/>
    <property type="match status" value="1"/>
</dbReference>
<protein>
    <submittedName>
        <fullName evidence="15">Extracellular calcium-sensing receptor-like</fullName>
    </submittedName>
</protein>
<dbReference type="Gene3D" id="3.40.50.2300">
    <property type="match status" value="2"/>
</dbReference>
<feature type="transmembrane region" description="Helical" evidence="12">
    <location>
        <begin position="731"/>
        <end position="755"/>
    </location>
</feature>
<dbReference type="FunFam" id="2.10.50.30:FF:000002">
    <property type="entry name" value="Vomeronasal 2 receptor, h1"/>
    <property type="match status" value="1"/>
</dbReference>
<dbReference type="Pfam" id="PF01094">
    <property type="entry name" value="ANF_receptor"/>
    <property type="match status" value="1"/>
</dbReference>
<evidence type="ECO:0000256" key="1">
    <source>
        <dbReference type="ARBA" id="ARBA00004651"/>
    </source>
</evidence>
<feature type="transmembrane region" description="Helical" evidence="12">
    <location>
        <begin position="575"/>
        <end position="599"/>
    </location>
</feature>
<feature type="transmembrane region" description="Helical" evidence="12">
    <location>
        <begin position="699"/>
        <end position="719"/>
    </location>
</feature>
<dbReference type="InterPro" id="IPR038550">
    <property type="entry name" value="GPCR_3_9-Cys_sf"/>
</dbReference>
<dbReference type="FunCoup" id="A0A6P7PB37">
    <property type="interactions" value="2"/>
</dbReference>
<evidence type="ECO:0000313" key="15">
    <source>
        <dbReference type="RefSeq" id="XP_029027255.1"/>
    </source>
</evidence>
<dbReference type="Proteomes" id="UP000515150">
    <property type="component" value="Chromosome 13"/>
</dbReference>
<evidence type="ECO:0000313" key="14">
    <source>
        <dbReference type="Proteomes" id="UP000515150"/>
    </source>
</evidence>
<dbReference type="InterPro" id="IPR000337">
    <property type="entry name" value="GPCR_3"/>
</dbReference>
<dbReference type="KEGG" id="bspl:114868084"/>
<keyword evidence="3" id="KW-1003">Cell membrane</keyword>
<dbReference type="PRINTS" id="PR00248">
    <property type="entry name" value="GPCRMGR"/>
</dbReference>
<dbReference type="FunFam" id="3.40.50.2300:FF:000016">
    <property type="entry name" value="Taste 1 receptor member 2"/>
    <property type="match status" value="1"/>
</dbReference>
<evidence type="ECO:0000256" key="9">
    <source>
        <dbReference type="ARBA" id="ARBA00023170"/>
    </source>
</evidence>
<dbReference type="Gene3D" id="2.10.50.30">
    <property type="entry name" value="GPCR, family 3, nine cysteines domain"/>
    <property type="match status" value="1"/>
</dbReference>
<evidence type="ECO:0000256" key="8">
    <source>
        <dbReference type="ARBA" id="ARBA00023136"/>
    </source>
</evidence>
<evidence type="ECO:0000256" key="6">
    <source>
        <dbReference type="ARBA" id="ARBA00022989"/>
    </source>
</evidence>
<keyword evidence="8 12" id="KW-0472">Membrane</keyword>
<evidence type="ECO:0000256" key="10">
    <source>
        <dbReference type="ARBA" id="ARBA00023180"/>
    </source>
</evidence>
<dbReference type="OrthoDB" id="5984008at2759"/>
<gene>
    <name evidence="15" type="primary">LOC114868084</name>
</gene>
<keyword evidence="4 12" id="KW-0812">Transmembrane</keyword>
<evidence type="ECO:0000256" key="7">
    <source>
        <dbReference type="ARBA" id="ARBA00023040"/>
    </source>
</evidence>
<proteinExistence type="inferred from homology"/>
<evidence type="ECO:0000256" key="3">
    <source>
        <dbReference type="ARBA" id="ARBA00022475"/>
    </source>
</evidence>
<keyword evidence="5" id="KW-0732">Signal</keyword>
<name>A0A6P7PB37_BETSP</name>
<evidence type="ECO:0000256" key="2">
    <source>
        <dbReference type="ARBA" id="ARBA00007242"/>
    </source>
</evidence>
<keyword evidence="14" id="KW-1185">Reference proteome</keyword>
<evidence type="ECO:0000259" key="13">
    <source>
        <dbReference type="PROSITE" id="PS50259"/>
    </source>
</evidence>
<dbReference type="InterPro" id="IPR000068">
    <property type="entry name" value="GPCR_3_Ca_sens_rcpt-rel"/>
</dbReference>
<keyword evidence="9" id="KW-0675">Receptor</keyword>
<evidence type="ECO:0000256" key="11">
    <source>
        <dbReference type="ARBA" id="ARBA00023224"/>
    </source>
</evidence>
<dbReference type="GeneID" id="114868084"/>
<evidence type="ECO:0000256" key="12">
    <source>
        <dbReference type="SAM" id="Phobius"/>
    </source>
</evidence>
<sequence length="766" mass="85241">MRFAIEEINNSTELLPGVSLGYKMYDTCSSIARSVRVALAMSNDNEVVFDTSEASCTKPAQVQAIIGETSSSPCMAIAAVIGPFHVPQISPYATCACLSDKSKYPSFLRTIPSDYYQSRALAQLVKHFGWTWVGAIRSNNDYGNNGMATFTQTAQQLGICLEYSVAFFRTDPSNKIQKIIDVIKHSTSKVIVAFLSFLDLDVLVHKLSISNMTGYQWVGSEGWIFDPQIAHMDKSHILDGAIGLSIPKAYVRGMKEFIMDVTPLSSQSNSLLIEFWETLFNCKFNQSNSSTDNLKQCSGHENLAGMQHSFTYMSLTPIFNNVYKGVYAVAHALHKILDCNKTCNYKVKLDPFTILQGLKNITFETKEGDEVYFNRDGDPPAKYEIINWQPTENGVVDFVTVGLYDASLPADKQLSLKNKTFIWAQNSTQVPVSICSEKCSSGTRKVLQKGKPVCCYECIRCADGEISNTTDSVTCVQCPPEFWSNDRRDVCVKKKAEFLSYEEMIGALLTAAPMCGACMTAIVAFIFFTYRKTPIVRANNSELSFLLLFSLTLCFLCSLTFMGQPSKWSCMLRHTAFGITFVLCMSCVLAKTVVVLMAFRASLPGSNVMKWFGPTQQRLSVLAFTLIQVVICVLWLTISPPFPFKNLKVVKDRIILECALGSAVGFWAVLGYIGFLALLCFILAFLARKLPDNFNEAKFITFSMLIFCAVWITFIPAYVSSPGKFSVAVEIFAILASSFGLLICIFIPKCYIILLKPEKNTKKNMI</sequence>
<dbReference type="InterPro" id="IPR011500">
    <property type="entry name" value="GPCR_3_9-Cys_dom"/>
</dbReference>
<feature type="transmembrane region" description="Helical" evidence="12">
    <location>
        <begin position="504"/>
        <end position="530"/>
    </location>
</feature>